<keyword evidence="4" id="KW-0732">Signal</keyword>
<dbReference type="RefSeq" id="WP_179645067.1">
    <property type="nucleotide sequence ID" value="NZ_BAAAYY010000029.1"/>
</dbReference>
<evidence type="ECO:0000256" key="2">
    <source>
        <dbReference type="ARBA" id="ARBA00022963"/>
    </source>
</evidence>
<evidence type="ECO:0000313" key="5">
    <source>
        <dbReference type="EMBL" id="NYE49398.1"/>
    </source>
</evidence>
<keyword evidence="6" id="KW-1185">Reference proteome</keyword>
<evidence type="ECO:0000313" key="6">
    <source>
        <dbReference type="Proteomes" id="UP000589036"/>
    </source>
</evidence>
<name>A0A852TZP9_9ACTN</name>
<dbReference type="PANTHER" id="PTHR10272">
    <property type="entry name" value="PLATELET-ACTIVATING FACTOR ACETYLHYDROLASE"/>
    <property type="match status" value="1"/>
</dbReference>
<organism evidence="5 6">
    <name type="scientific">Spinactinospora alkalitolerans</name>
    <dbReference type="NCBI Taxonomy" id="687207"/>
    <lineage>
        <taxon>Bacteria</taxon>
        <taxon>Bacillati</taxon>
        <taxon>Actinomycetota</taxon>
        <taxon>Actinomycetes</taxon>
        <taxon>Streptosporangiales</taxon>
        <taxon>Nocardiopsidaceae</taxon>
        <taxon>Spinactinospora</taxon>
    </lineage>
</organism>
<dbReference type="GO" id="GO:0003847">
    <property type="term" value="F:1-alkyl-2-acetylglycerophosphocholine esterase activity"/>
    <property type="evidence" value="ECO:0007669"/>
    <property type="project" value="TreeGrafter"/>
</dbReference>
<evidence type="ECO:0000256" key="3">
    <source>
        <dbReference type="ARBA" id="ARBA00023098"/>
    </source>
</evidence>
<dbReference type="EMBL" id="JACCCC010000001">
    <property type="protein sequence ID" value="NYE49398.1"/>
    <property type="molecule type" value="Genomic_DNA"/>
</dbReference>
<proteinExistence type="predicted"/>
<dbReference type="PANTHER" id="PTHR10272:SF0">
    <property type="entry name" value="PLATELET-ACTIVATING FACTOR ACETYLHYDROLASE"/>
    <property type="match status" value="1"/>
</dbReference>
<evidence type="ECO:0000256" key="1">
    <source>
        <dbReference type="ARBA" id="ARBA00022801"/>
    </source>
</evidence>
<dbReference type="Gene3D" id="3.40.50.1820">
    <property type="entry name" value="alpha/beta hydrolase"/>
    <property type="match status" value="1"/>
</dbReference>
<keyword evidence="1" id="KW-0378">Hydrolase</keyword>
<dbReference type="GO" id="GO:0016042">
    <property type="term" value="P:lipid catabolic process"/>
    <property type="evidence" value="ECO:0007669"/>
    <property type="project" value="UniProtKB-KW"/>
</dbReference>
<reference evidence="5 6" key="1">
    <citation type="submission" date="2020-07" db="EMBL/GenBank/DDBJ databases">
        <title>Sequencing the genomes of 1000 actinobacteria strains.</title>
        <authorList>
            <person name="Klenk H.-P."/>
        </authorList>
    </citation>
    <scope>NUCLEOTIDE SEQUENCE [LARGE SCALE GENOMIC DNA]</scope>
    <source>
        <strain evidence="5 6">CXB654</strain>
    </source>
</reference>
<dbReference type="Proteomes" id="UP000589036">
    <property type="component" value="Unassembled WGS sequence"/>
</dbReference>
<comment type="caution">
    <text evidence="5">The sequence shown here is derived from an EMBL/GenBank/DDBJ whole genome shotgun (WGS) entry which is preliminary data.</text>
</comment>
<dbReference type="SUPFAM" id="SSF53474">
    <property type="entry name" value="alpha/beta-Hydrolases"/>
    <property type="match status" value="1"/>
</dbReference>
<gene>
    <name evidence="5" type="ORF">HDA32_004518</name>
</gene>
<protein>
    <recommendedName>
        <fullName evidence="7">Lipase</fullName>
    </recommendedName>
</protein>
<sequence length="445" mass="48031">MPKKPKNAAVLRGPGIVAGALAAGLALTLSTAPALAGTAPAAIPESPGEGFRFTLPEPTGRHDVGTVELHLVDEDRADPWNPERARELMVSIWYPAKGGRGHERARYAPSGTAAALDAEVAPQLGLEPGDLDIAGVRTAARTGVPADRRLGERPVVLFSPGGGVSRTLGTALVQDLASRGYVVVTVDHTGEAPVEFPGGRVEGVRYDAEDPHLYRDLMDARVRDTRFLLDELETIEDGGNPDAEGRRLPPGLGRILDLSEIGMFGHSAGGSAAAHTMHEDRRVDAGIDMDGSISFGAPGSQQRADFEERFPVAQRGLDRPFMLMGGSGEKDPENPGADPAHTHETFDDWAALWDNSTGWKLDVNFPEARHFSFTDHLVALPRIREEFDLDEALITPAIGTVDDPARMHRSQRAYVAAFFDEHLRHRPQPLLDAESPEHPDARFIP</sequence>
<accession>A0A852TZP9</accession>
<feature type="chain" id="PRO_5039716539" description="Lipase" evidence="4">
    <location>
        <begin position="37"/>
        <end position="445"/>
    </location>
</feature>
<keyword evidence="3" id="KW-0443">Lipid metabolism</keyword>
<dbReference type="Pfam" id="PF03403">
    <property type="entry name" value="PAF-AH_p_II"/>
    <property type="match status" value="1"/>
</dbReference>
<keyword evidence="2" id="KW-0442">Lipid degradation</keyword>
<dbReference type="AlphaFoldDB" id="A0A852TZP9"/>
<feature type="signal peptide" evidence="4">
    <location>
        <begin position="1"/>
        <end position="36"/>
    </location>
</feature>
<dbReference type="InterPro" id="IPR029058">
    <property type="entry name" value="AB_hydrolase_fold"/>
</dbReference>
<evidence type="ECO:0008006" key="7">
    <source>
        <dbReference type="Google" id="ProtNLM"/>
    </source>
</evidence>
<evidence type="ECO:0000256" key="4">
    <source>
        <dbReference type="SAM" id="SignalP"/>
    </source>
</evidence>